<keyword evidence="3" id="KW-1185">Reference proteome</keyword>
<name>A0A016TN05_9BILA</name>
<proteinExistence type="predicted"/>
<feature type="compositionally biased region" description="Basic and acidic residues" evidence="1">
    <location>
        <begin position="107"/>
        <end position="116"/>
    </location>
</feature>
<feature type="region of interest" description="Disordered" evidence="1">
    <location>
        <begin position="531"/>
        <end position="553"/>
    </location>
</feature>
<feature type="region of interest" description="Disordered" evidence="1">
    <location>
        <begin position="75"/>
        <end position="131"/>
    </location>
</feature>
<feature type="region of interest" description="Disordered" evidence="1">
    <location>
        <begin position="1"/>
        <end position="20"/>
    </location>
</feature>
<evidence type="ECO:0000313" key="3">
    <source>
        <dbReference type="Proteomes" id="UP000024635"/>
    </source>
</evidence>
<accession>A0A016TN05</accession>
<feature type="region of interest" description="Disordered" evidence="1">
    <location>
        <begin position="355"/>
        <end position="424"/>
    </location>
</feature>
<evidence type="ECO:0000256" key="1">
    <source>
        <dbReference type="SAM" id="MobiDB-lite"/>
    </source>
</evidence>
<feature type="compositionally biased region" description="Polar residues" evidence="1">
    <location>
        <begin position="378"/>
        <end position="402"/>
    </location>
</feature>
<feature type="compositionally biased region" description="Polar residues" evidence="1">
    <location>
        <begin position="97"/>
        <end position="106"/>
    </location>
</feature>
<protein>
    <submittedName>
        <fullName evidence="2">Uncharacterized protein</fullName>
    </submittedName>
</protein>
<feature type="compositionally biased region" description="Basic residues" evidence="1">
    <location>
        <begin position="359"/>
        <end position="371"/>
    </location>
</feature>
<evidence type="ECO:0000313" key="2">
    <source>
        <dbReference type="EMBL" id="EYC03908.1"/>
    </source>
</evidence>
<comment type="caution">
    <text evidence="2">The sequence shown here is derived from an EMBL/GenBank/DDBJ whole genome shotgun (WGS) entry which is preliminary data.</text>
</comment>
<reference evidence="3" key="1">
    <citation type="journal article" date="2015" name="Nat. Genet.">
        <title>The genome and transcriptome of the zoonotic hookworm Ancylostoma ceylanicum identify infection-specific gene families.</title>
        <authorList>
            <person name="Schwarz E.M."/>
            <person name="Hu Y."/>
            <person name="Antoshechkin I."/>
            <person name="Miller M.M."/>
            <person name="Sternberg P.W."/>
            <person name="Aroian R.V."/>
        </authorList>
    </citation>
    <scope>NUCLEOTIDE SEQUENCE</scope>
    <source>
        <strain evidence="3">HY135</strain>
    </source>
</reference>
<sequence length="865" mass="96314">MWDSGAAFSSRDTRASMQNPCVSAQERRAAVPPLAYINSSLHVKNIGDGMDADVRVVPFTDEEKARLNEKVRKMKFSRPPPKLPGTRITARVLPNPQKVSRLSGSTDGEKSERNTSVDDSGISSCGSEKCETPVHQSSLSEMTEQPFEVECDKYVCDGDDWIQDDYPPELQNDLDIDIDHGGFQEDCVRPSTSMNSDSPELADSLLGDVDKDVKNDSKDGGLEIEVDPHAALSVDVTSFGPVEKIDPASPVVFSERLQEILTRKRAELMMEISPLPDRPIGKFEEPKYGRLLLSTTFPTASLQHIMESTLENLMGYRVLGRPKICQARGKPPPDPSMISDIEAELNKECVVSQSPKATVLKRKREKKRNKKRAGEGSSLLTDNSAILSGRMSTDEPSAASTSAKKRKRSWQAPTPSPSGAPPIKMIFRKDADRKISGVRLEIADMSGLTAQQRVKLEHDLSDPIEEKPLCTPLSSPSKAEIVKSPQLGDGNGGLKIRIKLPPQNPVKMNGAQNTEQTVQPAASANVDKIPVKKNSNPVHEDQRKRISNSNHDSDDDIVIVHENIRKPPKPAVAPRPWAQLNVVEESFVAKLASLLKMDEVDISRPDWLNDLCGKVEKAVYLLELDISTLKGTRTKCRKRLEQLQLTRHHLKMLQIKRQNRSWDEDYRMGPGGSSEELWHHRLCPRILRNGQVKITRRNISDCGDCQLKRTISGCGDHLGQTDIFQSSSTPSSDIAAPPEVVPKDPKPSHYTLPPGCTEEELRIALQNEQNASQMTPKERRILERVLSPDDLKFYRINALKPPPVVKRSSSARGRASYPPGLDKNRYYYKDGVAFERKYKRLPGSRVTLFTHHRVVPSAVNSGREQ</sequence>
<dbReference type="EMBL" id="JARK01001427">
    <property type="protein sequence ID" value="EYC03908.1"/>
    <property type="molecule type" value="Genomic_DNA"/>
</dbReference>
<feature type="compositionally biased region" description="Polar residues" evidence="1">
    <location>
        <begin position="117"/>
        <end position="126"/>
    </location>
</feature>
<gene>
    <name evidence="2" type="primary">Acey_s0091.g2490</name>
    <name evidence="2" type="ORF">Y032_0091g2490</name>
</gene>
<feature type="region of interest" description="Disordered" evidence="1">
    <location>
        <begin position="725"/>
        <end position="747"/>
    </location>
</feature>
<organism evidence="2 3">
    <name type="scientific">Ancylostoma ceylanicum</name>
    <dbReference type="NCBI Taxonomy" id="53326"/>
    <lineage>
        <taxon>Eukaryota</taxon>
        <taxon>Metazoa</taxon>
        <taxon>Ecdysozoa</taxon>
        <taxon>Nematoda</taxon>
        <taxon>Chromadorea</taxon>
        <taxon>Rhabditida</taxon>
        <taxon>Rhabditina</taxon>
        <taxon>Rhabditomorpha</taxon>
        <taxon>Strongyloidea</taxon>
        <taxon>Ancylostomatidae</taxon>
        <taxon>Ancylostomatinae</taxon>
        <taxon>Ancylostoma</taxon>
    </lineage>
</organism>
<dbReference type="AlphaFoldDB" id="A0A016TN05"/>
<dbReference type="OrthoDB" id="5877933at2759"/>
<dbReference type="Proteomes" id="UP000024635">
    <property type="component" value="Unassembled WGS sequence"/>
</dbReference>